<evidence type="ECO:0000313" key="2">
    <source>
        <dbReference type="EMBL" id="STS83849.1"/>
    </source>
</evidence>
<gene>
    <name evidence="2" type="ORF">NCTC9140_05631</name>
</gene>
<protein>
    <submittedName>
        <fullName evidence="2">Uncharacterized protein</fullName>
    </submittedName>
</protein>
<organism evidence="2 3">
    <name type="scientific">Klebsiella pneumoniae</name>
    <dbReference type="NCBI Taxonomy" id="573"/>
    <lineage>
        <taxon>Bacteria</taxon>
        <taxon>Pseudomonadati</taxon>
        <taxon>Pseudomonadota</taxon>
        <taxon>Gammaproteobacteria</taxon>
        <taxon>Enterobacterales</taxon>
        <taxon>Enterobacteriaceae</taxon>
        <taxon>Klebsiella/Raoultella group</taxon>
        <taxon>Klebsiella</taxon>
        <taxon>Klebsiella pneumoniae complex</taxon>
    </lineage>
</organism>
<feature type="compositionally biased region" description="Polar residues" evidence="1">
    <location>
        <begin position="37"/>
        <end position="46"/>
    </location>
</feature>
<dbReference type="EMBL" id="UGKQ01000007">
    <property type="protein sequence ID" value="STS83849.1"/>
    <property type="molecule type" value="Genomic_DNA"/>
</dbReference>
<dbReference type="AntiFam" id="ANF00065">
    <property type="entry name" value="Translation of REP sequence"/>
</dbReference>
<dbReference type="Proteomes" id="UP000254938">
    <property type="component" value="Unassembled WGS sequence"/>
</dbReference>
<accession>A0A377TWI6</accession>
<evidence type="ECO:0000313" key="3">
    <source>
        <dbReference type="Proteomes" id="UP000254938"/>
    </source>
</evidence>
<feature type="compositionally biased region" description="Basic and acidic residues" evidence="1">
    <location>
        <begin position="19"/>
        <end position="33"/>
    </location>
</feature>
<evidence type="ECO:0000256" key="1">
    <source>
        <dbReference type="SAM" id="MobiDB-lite"/>
    </source>
</evidence>
<name>A0A377TWI6_KLEPN</name>
<proteinExistence type="predicted"/>
<feature type="region of interest" description="Disordered" evidence="1">
    <location>
        <begin position="19"/>
        <end position="46"/>
    </location>
</feature>
<reference evidence="2 3" key="1">
    <citation type="submission" date="2018-06" db="EMBL/GenBank/DDBJ databases">
        <authorList>
            <consortium name="Pathogen Informatics"/>
            <person name="Doyle S."/>
        </authorList>
    </citation>
    <scope>NUCLEOTIDE SEQUENCE [LARGE SCALE GENOMIC DNA]</scope>
    <source>
        <strain evidence="2 3">NCTC9140</strain>
    </source>
</reference>
<sequence>MEFPGCGVNALPGLRIADGGERVAGEAQREPEKANYASRQASASQR</sequence>
<dbReference type="AlphaFoldDB" id="A0A377TWI6"/>